<dbReference type="PANTHER" id="PTHR31672:SF13">
    <property type="entry name" value="F-BOX PROTEIN CPR30-LIKE"/>
    <property type="match status" value="1"/>
</dbReference>
<evidence type="ECO:0000259" key="1">
    <source>
        <dbReference type="PROSITE" id="PS50181"/>
    </source>
</evidence>
<evidence type="ECO:0000313" key="2">
    <source>
        <dbReference type="EMBL" id="AFK47840.1"/>
    </source>
</evidence>
<dbReference type="SUPFAM" id="SSF81383">
    <property type="entry name" value="F-box domain"/>
    <property type="match status" value="1"/>
</dbReference>
<dbReference type="Pfam" id="PF00646">
    <property type="entry name" value="F-box"/>
    <property type="match status" value="1"/>
</dbReference>
<dbReference type="PANTHER" id="PTHR31672">
    <property type="entry name" value="BNACNNG10540D PROTEIN"/>
    <property type="match status" value="1"/>
</dbReference>
<feature type="domain" description="F-box" evidence="1">
    <location>
        <begin position="4"/>
        <end position="50"/>
    </location>
</feature>
<dbReference type="PROSITE" id="PS50181">
    <property type="entry name" value="FBOX"/>
    <property type="match status" value="1"/>
</dbReference>
<name>I3T5P8_LOTJA</name>
<sequence length="190" mass="21445">MKNSRDVSILPPELLTEIFSWLPVKTLMRFACVSKSWKSLIIDDSSFVKLHLNRSPKNTHILLNIANDPYDFENDDTWVVPSSVCCLIEDLSSMIDAKGCYLLKDGHLVIGSSNGLICFGNFYDVGPIEEFWVQLWNPATHLKSKKSPTFNLSMRTSVDAPPGKVNLGFGYDNLHDTYKVSKNLKSYLPI</sequence>
<dbReference type="EMBL" id="BT148046">
    <property type="protein sequence ID" value="AFK47840.1"/>
    <property type="molecule type" value="mRNA"/>
</dbReference>
<protein>
    <recommendedName>
        <fullName evidence="1">F-box domain-containing protein</fullName>
    </recommendedName>
</protein>
<dbReference type="Gene3D" id="1.20.1280.50">
    <property type="match status" value="1"/>
</dbReference>
<proteinExistence type="evidence at transcript level"/>
<accession>I3T5P8</accession>
<reference evidence="2" key="1">
    <citation type="submission" date="2012-05" db="EMBL/GenBank/DDBJ databases">
        <authorList>
            <person name="Krishnakumar V."/>
            <person name="Cheung F."/>
            <person name="Xiao Y."/>
            <person name="Chan A."/>
            <person name="Moskal W.A."/>
            <person name="Town C.D."/>
        </authorList>
    </citation>
    <scope>NUCLEOTIDE SEQUENCE</scope>
</reference>
<dbReference type="AlphaFoldDB" id="I3T5P8"/>
<dbReference type="SMART" id="SM00256">
    <property type="entry name" value="FBOX"/>
    <property type="match status" value="1"/>
</dbReference>
<dbReference type="InterPro" id="IPR050796">
    <property type="entry name" value="SCF_F-box_component"/>
</dbReference>
<dbReference type="CDD" id="cd22157">
    <property type="entry name" value="F-box_AtFBW1-like"/>
    <property type="match status" value="1"/>
</dbReference>
<organism evidence="2">
    <name type="scientific">Lotus japonicus</name>
    <name type="common">Lotus corniculatus var. japonicus</name>
    <dbReference type="NCBI Taxonomy" id="34305"/>
    <lineage>
        <taxon>Eukaryota</taxon>
        <taxon>Viridiplantae</taxon>
        <taxon>Streptophyta</taxon>
        <taxon>Embryophyta</taxon>
        <taxon>Tracheophyta</taxon>
        <taxon>Spermatophyta</taxon>
        <taxon>Magnoliopsida</taxon>
        <taxon>eudicotyledons</taxon>
        <taxon>Gunneridae</taxon>
        <taxon>Pentapetalae</taxon>
        <taxon>rosids</taxon>
        <taxon>fabids</taxon>
        <taxon>Fabales</taxon>
        <taxon>Fabaceae</taxon>
        <taxon>Papilionoideae</taxon>
        <taxon>50 kb inversion clade</taxon>
        <taxon>NPAAA clade</taxon>
        <taxon>Hologalegina</taxon>
        <taxon>robinioid clade</taxon>
        <taxon>Loteae</taxon>
        <taxon>Lotus</taxon>
    </lineage>
</organism>
<dbReference type="InterPro" id="IPR001810">
    <property type="entry name" value="F-box_dom"/>
</dbReference>
<dbReference type="InterPro" id="IPR036047">
    <property type="entry name" value="F-box-like_dom_sf"/>
</dbReference>